<dbReference type="Proteomes" id="UP001227230">
    <property type="component" value="Chromosome 7"/>
</dbReference>
<feature type="region of interest" description="SAW" evidence="3">
    <location>
        <begin position="526"/>
        <end position="602"/>
    </location>
</feature>
<dbReference type="PROSITE" id="PS50985">
    <property type="entry name" value="GRAS"/>
    <property type="match status" value="1"/>
</dbReference>
<organism evidence="4 5">
    <name type="scientific">Vitis vinifera</name>
    <name type="common">Grape</name>
    <dbReference type="NCBI Taxonomy" id="29760"/>
    <lineage>
        <taxon>Eukaryota</taxon>
        <taxon>Viridiplantae</taxon>
        <taxon>Streptophyta</taxon>
        <taxon>Embryophyta</taxon>
        <taxon>Tracheophyta</taxon>
        <taxon>Spermatophyta</taxon>
        <taxon>Magnoliopsida</taxon>
        <taxon>eudicotyledons</taxon>
        <taxon>Gunneridae</taxon>
        <taxon>Pentapetalae</taxon>
        <taxon>rosids</taxon>
        <taxon>Vitales</taxon>
        <taxon>Vitaceae</taxon>
        <taxon>Viteae</taxon>
        <taxon>Vitis</taxon>
    </lineage>
</organism>
<sequence length="604" mass="68391">MAEALFSFEPFEFNGIQGGYGTLEGYEKDNSGKGKQDHLFGIEDWEEFESLCSQYGLFQESIPDKRAHFSKAQQQQQQSPRSNHWALDELQFDTVSTPIQPIQESKKLEDFQAGIKEPLHEPNREKPYPFSLSSLELLNNYGGGVKKLKRENLSNISNEINAERQRLSTEEVMRVAGARYVEFSSQRGDDFTLHMHPFGFALMGLSQEETKDVELVHFLLSAAEKVGCQQFERASRFLTRCEWIASDTGNPVERIVFYFAKALREKIDRETGHFKGFKGNGRKDLIDLGFATNLGNGRKDLIDLGFATNLASIACHQDLPFIQVTQFTGIQAIVEHVALSGKIHLVDLAIRSGVQWTVLMQALADRDESPVSLLKITAVTTMDKNHVEETGKRLESFAKSLNLPFSFNVVFVTEMKELKEELLAVEAEEVVAVYAPLVLRSMIPRPDYLDVLMRVIKKLSPSIMVVTEVEANHNSPSFVTRFIEALFFYSAFFHCLEVCMGSTTKSQYRMITEAMFFGEGIRNMIAAEGEERVVRNVKMDVWRAFFSRFGMVEMEFSEASLYQASLIIKRFACGSCCSLEKDGKCLIVGWKGTPIHSLSAWKFT</sequence>
<dbReference type="EMBL" id="CP126654">
    <property type="protein sequence ID" value="WJZ90470.1"/>
    <property type="molecule type" value="Genomic_DNA"/>
</dbReference>
<evidence type="ECO:0008006" key="6">
    <source>
        <dbReference type="Google" id="ProtNLM"/>
    </source>
</evidence>
<evidence type="ECO:0000256" key="1">
    <source>
        <dbReference type="ARBA" id="ARBA00023015"/>
    </source>
</evidence>
<accession>A0ABY9C8I6</accession>
<evidence type="ECO:0000313" key="5">
    <source>
        <dbReference type="Proteomes" id="UP001227230"/>
    </source>
</evidence>
<proteinExistence type="inferred from homology"/>
<comment type="caution">
    <text evidence="3">Lacks conserved residue(s) required for the propagation of feature annotation.</text>
</comment>
<reference evidence="4 5" key="1">
    <citation type="journal article" date="2023" name="Hortic Res">
        <title>The complete reference genome for grapevine (Vitis vinifera L.) genetics and breeding.</title>
        <authorList>
            <person name="Shi X."/>
            <person name="Cao S."/>
            <person name="Wang X."/>
            <person name="Huang S."/>
            <person name="Wang Y."/>
            <person name="Liu Z."/>
            <person name="Liu W."/>
            <person name="Leng X."/>
            <person name="Peng Y."/>
            <person name="Wang N."/>
            <person name="Wang Y."/>
            <person name="Ma Z."/>
            <person name="Xu X."/>
            <person name="Zhang F."/>
            <person name="Xue H."/>
            <person name="Zhong H."/>
            <person name="Wang Y."/>
            <person name="Zhang K."/>
            <person name="Velt A."/>
            <person name="Avia K."/>
            <person name="Holtgrawe D."/>
            <person name="Grimplet J."/>
            <person name="Matus J.T."/>
            <person name="Ware D."/>
            <person name="Wu X."/>
            <person name="Wang H."/>
            <person name="Liu C."/>
            <person name="Fang Y."/>
            <person name="Rustenholz C."/>
            <person name="Cheng Z."/>
            <person name="Xiao H."/>
            <person name="Zhou Y."/>
        </authorList>
    </citation>
    <scope>NUCLEOTIDE SEQUENCE [LARGE SCALE GENOMIC DNA]</scope>
    <source>
        <strain evidence="5">cv. Pinot noir / PN40024</strain>
        <tissue evidence="4">Leaf</tissue>
    </source>
</reference>
<dbReference type="PANTHER" id="PTHR31636">
    <property type="entry name" value="OSJNBA0084A10.13 PROTEIN-RELATED"/>
    <property type="match status" value="1"/>
</dbReference>
<evidence type="ECO:0000256" key="2">
    <source>
        <dbReference type="ARBA" id="ARBA00023163"/>
    </source>
</evidence>
<keyword evidence="2" id="KW-0804">Transcription</keyword>
<feature type="region of interest" description="Leucine repeat II (LRII)" evidence="3">
    <location>
        <begin position="389"/>
        <end position="421"/>
    </location>
</feature>
<gene>
    <name evidence="4" type="ORF">VitviT2T_009611</name>
</gene>
<keyword evidence="5" id="KW-1185">Reference proteome</keyword>
<protein>
    <recommendedName>
        <fullName evidence="6">DELLA protein RGL1</fullName>
    </recommendedName>
</protein>
<name>A0ABY9C8I6_VITVI</name>
<comment type="similarity">
    <text evidence="3">Belongs to the GRAS family.</text>
</comment>
<dbReference type="InterPro" id="IPR005202">
    <property type="entry name" value="TF_GRAS"/>
</dbReference>
<keyword evidence="1" id="KW-0805">Transcription regulation</keyword>
<dbReference type="Pfam" id="PF03514">
    <property type="entry name" value="GRAS"/>
    <property type="match status" value="1"/>
</dbReference>
<evidence type="ECO:0000256" key="3">
    <source>
        <dbReference type="PROSITE-ProRule" id="PRU01191"/>
    </source>
</evidence>
<evidence type="ECO:0000313" key="4">
    <source>
        <dbReference type="EMBL" id="WJZ90470.1"/>
    </source>
</evidence>